<dbReference type="GO" id="GO:0019221">
    <property type="term" value="P:cytokine-mediated signaling pathway"/>
    <property type="evidence" value="ECO:0007669"/>
    <property type="project" value="TreeGrafter"/>
</dbReference>
<reference evidence="13" key="2">
    <citation type="journal article" date="2019" name="Fish. Sci.">
        <title>Effects of dietary konjac oligosaccharide supplementation on serum immune parameters and intestinal immunity of Schizothorax prenanti.</title>
        <authorList>
            <person name="Chen M."/>
            <person name="Wu Y."/>
            <person name="Yan Q."/>
            <person name="Zhao J."/>
            <person name="Feng L."/>
            <person name="He M."/>
            <person name="Lv Z."/>
        </authorList>
    </citation>
    <scope>NUCLEOTIDE SEQUENCE</scope>
</reference>
<dbReference type="GO" id="GO:0010628">
    <property type="term" value="P:positive regulation of gene expression"/>
    <property type="evidence" value="ECO:0007669"/>
    <property type="project" value="TreeGrafter"/>
</dbReference>
<keyword evidence="11" id="KW-0497">Mitogen</keyword>
<keyword evidence="8" id="KW-0666">Pyrogen</keyword>
<dbReference type="GO" id="GO:0005615">
    <property type="term" value="C:extracellular space"/>
    <property type="evidence" value="ECO:0007669"/>
    <property type="project" value="UniProtKB-KW"/>
</dbReference>
<evidence type="ECO:0000256" key="1">
    <source>
        <dbReference type="ARBA" id="ARBA00004371"/>
    </source>
</evidence>
<dbReference type="PRINTS" id="PR01359">
    <property type="entry name" value="INTRLEUKIN1B"/>
</dbReference>
<dbReference type="AlphaFoldDB" id="A0A3R5W3D7"/>
<dbReference type="PRINTS" id="PR00264">
    <property type="entry name" value="INTERLEUKIN1"/>
</dbReference>
<dbReference type="SUPFAM" id="SSF50353">
    <property type="entry name" value="Cytokine"/>
    <property type="match status" value="1"/>
</dbReference>
<sequence length="282" mass="32034">MLYFRTMACQGHSILRSDAFETDMMYSDRGFDELDCRDLAMMCQCDMNEDIKLEVSPHPHSMKRVVNIIIAVERLKHIKVMSSDKICEAALLNFFLENVIEERRVKPLNATAIYCKTSRTLQCTVCDKYKKTLVQSNNLTNEDLHLKAVTLSAGSIQYKVRFSMSMYTSSTPQNNGLPVCLGISNSNLYIACTQSDDSSPVLLLKEVNGPLNTIKADDPNGNDSLLFFRKETGTAYSSFESVKFPGWFITTAFDDWKRVEMYQVPTDRTANFTLEDQQLILS</sequence>
<evidence type="ECO:0000256" key="12">
    <source>
        <dbReference type="RuleBase" id="RU003753"/>
    </source>
</evidence>
<dbReference type="GO" id="GO:0071222">
    <property type="term" value="P:cellular response to lipopolysaccharide"/>
    <property type="evidence" value="ECO:0007669"/>
    <property type="project" value="TreeGrafter"/>
</dbReference>
<evidence type="ECO:0000256" key="8">
    <source>
        <dbReference type="ARBA" id="ARBA00022620"/>
    </source>
</evidence>
<dbReference type="GO" id="GO:0001660">
    <property type="term" value="P:fever generation"/>
    <property type="evidence" value="ECO:0007669"/>
    <property type="project" value="UniProtKB-KW"/>
</dbReference>
<dbReference type="InterPro" id="IPR008996">
    <property type="entry name" value="IL1/FGF"/>
</dbReference>
<name>A0A3R5W3D7_SCHPR</name>
<keyword evidence="10" id="KW-0458">Lysosome</keyword>
<accession>A0A3R5W3D7</accession>
<dbReference type="PRINTS" id="PR01357">
    <property type="entry name" value="INTRLEUKN1AB"/>
</dbReference>
<evidence type="ECO:0000256" key="2">
    <source>
        <dbReference type="ARBA" id="ARBA00004514"/>
    </source>
</evidence>
<organism evidence="13">
    <name type="scientific">Schizothorax prenanti</name>
    <name type="common">Oreinus prenanti</name>
    <dbReference type="NCBI Taxonomy" id="75362"/>
    <lineage>
        <taxon>Eukaryota</taxon>
        <taxon>Metazoa</taxon>
        <taxon>Chordata</taxon>
        <taxon>Craniata</taxon>
        <taxon>Vertebrata</taxon>
        <taxon>Euteleostomi</taxon>
        <taxon>Actinopterygii</taxon>
        <taxon>Neopterygii</taxon>
        <taxon>Teleostei</taxon>
        <taxon>Ostariophysi</taxon>
        <taxon>Cypriniformes</taxon>
        <taxon>Cyprinidae</taxon>
        <taxon>Schizothoracinae</taxon>
        <taxon>Schizothorax</taxon>
    </lineage>
</organism>
<dbReference type="GO" id="GO:0005829">
    <property type="term" value="C:cytosol"/>
    <property type="evidence" value="ECO:0007669"/>
    <property type="project" value="UniProtKB-SubCell"/>
</dbReference>
<dbReference type="EMBL" id="MH660451">
    <property type="protein sequence ID" value="QAB07503.1"/>
    <property type="molecule type" value="mRNA"/>
</dbReference>
<dbReference type="GO" id="GO:0005149">
    <property type="term" value="F:interleukin-1 receptor binding"/>
    <property type="evidence" value="ECO:0007669"/>
    <property type="project" value="UniProtKB-UniRule"/>
</dbReference>
<evidence type="ECO:0000256" key="3">
    <source>
        <dbReference type="ARBA" id="ARBA00004550"/>
    </source>
</evidence>
<dbReference type="InterPro" id="IPR000975">
    <property type="entry name" value="IL-1_fam"/>
</dbReference>
<evidence type="ECO:0000256" key="4">
    <source>
        <dbReference type="ARBA" id="ARBA00010448"/>
    </source>
</evidence>
<dbReference type="PANTHER" id="PTHR10078:SF30">
    <property type="entry name" value="INTERLEUKIN-1 BETA"/>
    <property type="match status" value="1"/>
</dbReference>
<dbReference type="SMART" id="SM00125">
    <property type="entry name" value="IL1"/>
    <property type="match status" value="1"/>
</dbReference>
<reference evidence="13" key="1">
    <citation type="submission" date="2018-07" db="EMBL/GenBank/DDBJ databases">
        <authorList>
            <person name="Li Y."/>
        </authorList>
    </citation>
    <scope>NUCLEOTIDE SEQUENCE</scope>
</reference>
<evidence type="ECO:0000256" key="7">
    <source>
        <dbReference type="ARBA" id="ARBA00022525"/>
    </source>
</evidence>
<proteinExistence type="evidence at transcript level"/>
<evidence type="ECO:0000256" key="5">
    <source>
        <dbReference type="ARBA" id="ARBA00022490"/>
    </source>
</evidence>
<dbReference type="GO" id="GO:0042119">
    <property type="term" value="P:neutrophil activation"/>
    <property type="evidence" value="ECO:0007669"/>
    <property type="project" value="TreeGrafter"/>
</dbReference>
<protein>
    <recommendedName>
        <fullName evidence="12">Interleukin-1</fullName>
    </recommendedName>
</protein>
<comment type="subcellular location">
    <subcellularLocation>
        <location evidence="2">Cytoplasm</location>
        <location evidence="2">Cytosol</location>
    </subcellularLocation>
    <subcellularLocation>
        <location evidence="1">Lysosome</location>
    </subcellularLocation>
    <subcellularLocation>
        <location evidence="3">Secreted</location>
        <location evidence="3">Extracellular exosome</location>
    </subcellularLocation>
</comment>
<dbReference type="Pfam" id="PF00340">
    <property type="entry name" value="IL1"/>
    <property type="match status" value="1"/>
</dbReference>
<evidence type="ECO:0000256" key="6">
    <source>
        <dbReference type="ARBA" id="ARBA00022514"/>
    </source>
</evidence>
<dbReference type="GO" id="GO:1901222">
    <property type="term" value="P:regulation of non-canonical NF-kappaB signal transduction"/>
    <property type="evidence" value="ECO:0007669"/>
    <property type="project" value="TreeGrafter"/>
</dbReference>
<dbReference type="PANTHER" id="PTHR10078">
    <property type="entry name" value="INTERLEUKIN-1 FAMILY MEMBER"/>
    <property type="match status" value="1"/>
</dbReference>
<dbReference type="GO" id="GO:0048246">
    <property type="term" value="P:macrophage chemotaxis"/>
    <property type="evidence" value="ECO:0007669"/>
    <property type="project" value="TreeGrafter"/>
</dbReference>
<keyword evidence="7 12" id="KW-0964">Secreted</keyword>
<keyword evidence="5" id="KW-0963">Cytoplasm</keyword>
<evidence type="ECO:0000256" key="11">
    <source>
        <dbReference type="ARBA" id="ARBA00023246"/>
    </source>
</evidence>
<dbReference type="GO" id="GO:0005125">
    <property type="term" value="F:cytokine activity"/>
    <property type="evidence" value="ECO:0007669"/>
    <property type="project" value="UniProtKB-UniRule"/>
</dbReference>
<evidence type="ECO:0000256" key="9">
    <source>
        <dbReference type="ARBA" id="ARBA00023198"/>
    </source>
</evidence>
<evidence type="ECO:0000256" key="10">
    <source>
        <dbReference type="ARBA" id="ARBA00023228"/>
    </source>
</evidence>
<evidence type="ECO:0000313" key="13">
    <source>
        <dbReference type="EMBL" id="QAB07503.1"/>
    </source>
</evidence>
<dbReference type="Gene3D" id="2.80.10.50">
    <property type="match status" value="1"/>
</dbReference>
<comment type="similarity">
    <text evidence="4 12">Belongs to the IL-1 family.</text>
</comment>
<dbReference type="GO" id="GO:0006955">
    <property type="term" value="P:immune response"/>
    <property type="evidence" value="ECO:0007669"/>
    <property type="project" value="InterPro"/>
</dbReference>
<keyword evidence="6" id="KW-0202">Cytokine</keyword>
<dbReference type="GO" id="GO:0051781">
    <property type="term" value="P:positive regulation of cell division"/>
    <property type="evidence" value="ECO:0007669"/>
    <property type="project" value="UniProtKB-KW"/>
</dbReference>
<keyword evidence="9" id="KW-0395">Inflammatory response</keyword>
<dbReference type="GO" id="GO:0005764">
    <property type="term" value="C:lysosome"/>
    <property type="evidence" value="ECO:0007669"/>
    <property type="project" value="UniProtKB-SubCell"/>
</dbReference>